<sequence>MTPRPTLEVYMDDLGRITNLVGYYLYLGLKLFSHVVWLVDQNQGIPCVPREYSMNYMSKLLLWSLISETMGIKFRMFFWNWWVDALSLKYLLMESMLVALMISELLSRMVTYRTFLVGVDEILY</sequence>
<evidence type="ECO:0000313" key="1">
    <source>
        <dbReference type="EMBL" id="KAI8537066.1"/>
    </source>
</evidence>
<proteinExistence type="predicted"/>
<dbReference type="Proteomes" id="UP001062846">
    <property type="component" value="Chromosome 10"/>
</dbReference>
<organism evidence="1 2">
    <name type="scientific">Rhododendron molle</name>
    <name type="common">Chinese azalea</name>
    <name type="synonym">Azalea mollis</name>
    <dbReference type="NCBI Taxonomy" id="49168"/>
    <lineage>
        <taxon>Eukaryota</taxon>
        <taxon>Viridiplantae</taxon>
        <taxon>Streptophyta</taxon>
        <taxon>Embryophyta</taxon>
        <taxon>Tracheophyta</taxon>
        <taxon>Spermatophyta</taxon>
        <taxon>Magnoliopsida</taxon>
        <taxon>eudicotyledons</taxon>
        <taxon>Gunneridae</taxon>
        <taxon>Pentapetalae</taxon>
        <taxon>asterids</taxon>
        <taxon>Ericales</taxon>
        <taxon>Ericaceae</taxon>
        <taxon>Ericoideae</taxon>
        <taxon>Rhodoreae</taxon>
        <taxon>Rhododendron</taxon>
    </lineage>
</organism>
<comment type="caution">
    <text evidence="1">The sequence shown here is derived from an EMBL/GenBank/DDBJ whole genome shotgun (WGS) entry which is preliminary data.</text>
</comment>
<dbReference type="EMBL" id="CM046397">
    <property type="protein sequence ID" value="KAI8537066.1"/>
    <property type="molecule type" value="Genomic_DNA"/>
</dbReference>
<evidence type="ECO:0000313" key="2">
    <source>
        <dbReference type="Proteomes" id="UP001062846"/>
    </source>
</evidence>
<protein>
    <submittedName>
        <fullName evidence="1">Uncharacterized protein</fullName>
    </submittedName>
</protein>
<gene>
    <name evidence="1" type="ORF">RHMOL_Rhmol10G0305800</name>
</gene>
<accession>A0ACC0M935</accession>
<name>A0ACC0M935_RHOML</name>
<reference evidence="1" key="1">
    <citation type="submission" date="2022-02" db="EMBL/GenBank/DDBJ databases">
        <title>Plant Genome Project.</title>
        <authorList>
            <person name="Zhang R.-G."/>
        </authorList>
    </citation>
    <scope>NUCLEOTIDE SEQUENCE</scope>
    <source>
        <strain evidence="1">AT1</strain>
    </source>
</reference>
<keyword evidence="2" id="KW-1185">Reference proteome</keyword>